<dbReference type="PANTHER" id="PTHR43976">
    <property type="entry name" value="SHORT CHAIN DEHYDROGENASE"/>
    <property type="match status" value="1"/>
</dbReference>
<reference evidence="3" key="1">
    <citation type="journal article" date="2020" name="Stud. Mycol.">
        <title>101 Dothideomycetes genomes: a test case for predicting lifestyles and emergence of pathogens.</title>
        <authorList>
            <person name="Haridas S."/>
            <person name="Albert R."/>
            <person name="Binder M."/>
            <person name="Bloem J."/>
            <person name="Labutti K."/>
            <person name="Salamov A."/>
            <person name="Andreopoulos B."/>
            <person name="Baker S."/>
            <person name="Barry K."/>
            <person name="Bills G."/>
            <person name="Bluhm B."/>
            <person name="Cannon C."/>
            <person name="Castanera R."/>
            <person name="Culley D."/>
            <person name="Daum C."/>
            <person name="Ezra D."/>
            <person name="Gonzalez J."/>
            <person name="Henrissat B."/>
            <person name="Kuo A."/>
            <person name="Liang C."/>
            <person name="Lipzen A."/>
            <person name="Lutzoni F."/>
            <person name="Magnuson J."/>
            <person name="Mondo S."/>
            <person name="Nolan M."/>
            <person name="Ohm R."/>
            <person name="Pangilinan J."/>
            <person name="Park H.-J."/>
            <person name="Ramirez L."/>
            <person name="Alfaro M."/>
            <person name="Sun H."/>
            <person name="Tritt A."/>
            <person name="Yoshinaga Y."/>
            <person name="Zwiers L.-H."/>
            <person name="Turgeon B."/>
            <person name="Goodwin S."/>
            <person name="Spatafora J."/>
            <person name="Crous P."/>
            <person name="Grigoriev I."/>
        </authorList>
    </citation>
    <scope>NUCLEOTIDE SEQUENCE</scope>
    <source>
        <strain evidence="3">CBS 207.26</strain>
    </source>
</reference>
<dbReference type="Proteomes" id="UP000800200">
    <property type="component" value="Unassembled WGS sequence"/>
</dbReference>
<name>A0A6A6ELG6_9PEZI</name>
<dbReference type="InterPro" id="IPR002347">
    <property type="entry name" value="SDR_fam"/>
</dbReference>
<dbReference type="Pfam" id="PF00106">
    <property type="entry name" value="adh_short"/>
    <property type="match status" value="1"/>
</dbReference>
<dbReference type="OrthoDB" id="1274115at2759"/>
<evidence type="ECO:0000256" key="2">
    <source>
        <dbReference type="ARBA" id="ARBA00023002"/>
    </source>
</evidence>
<evidence type="ECO:0000313" key="3">
    <source>
        <dbReference type="EMBL" id="KAF2191792.1"/>
    </source>
</evidence>
<dbReference type="PRINTS" id="PR00081">
    <property type="entry name" value="GDHRDH"/>
</dbReference>
<evidence type="ECO:0000313" key="4">
    <source>
        <dbReference type="Proteomes" id="UP000800200"/>
    </source>
</evidence>
<proteinExistence type="inferred from homology"/>
<dbReference type="GO" id="GO:0016491">
    <property type="term" value="F:oxidoreductase activity"/>
    <property type="evidence" value="ECO:0007669"/>
    <property type="project" value="UniProtKB-KW"/>
</dbReference>
<dbReference type="EMBL" id="ML994616">
    <property type="protein sequence ID" value="KAF2191792.1"/>
    <property type="molecule type" value="Genomic_DNA"/>
</dbReference>
<organism evidence="3 4">
    <name type="scientific">Zopfia rhizophila CBS 207.26</name>
    <dbReference type="NCBI Taxonomy" id="1314779"/>
    <lineage>
        <taxon>Eukaryota</taxon>
        <taxon>Fungi</taxon>
        <taxon>Dikarya</taxon>
        <taxon>Ascomycota</taxon>
        <taxon>Pezizomycotina</taxon>
        <taxon>Dothideomycetes</taxon>
        <taxon>Dothideomycetes incertae sedis</taxon>
        <taxon>Zopfiaceae</taxon>
        <taxon>Zopfia</taxon>
    </lineage>
</organism>
<keyword evidence="2" id="KW-0560">Oxidoreductase</keyword>
<dbReference type="PRINTS" id="PR00080">
    <property type="entry name" value="SDRFAMILY"/>
</dbReference>
<dbReference type="InterPro" id="IPR051911">
    <property type="entry name" value="SDR_oxidoreductase"/>
</dbReference>
<gene>
    <name evidence="3" type="ORF">K469DRAFT_718816</name>
</gene>
<comment type="similarity">
    <text evidence="1">Belongs to the short-chain dehydrogenases/reductases (SDR) family.</text>
</comment>
<keyword evidence="4" id="KW-1185">Reference proteome</keyword>
<accession>A0A6A6ELG6</accession>
<sequence length="157" mass="16975">MRERRSGTIVNISSTAGVYPRPGASMYSASKFALESISEALNRELMAFDLRVLIVEPGALRTNFLQAGAYTNQELNPAYRNTPLSATLDALKTQNGTQRGDPKKAARVMYEAIVGEARGAKADKGVLRLLLGPDAIERMNARLNSMTSDLAAIDCTP</sequence>
<dbReference type="AlphaFoldDB" id="A0A6A6ELG6"/>
<dbReference type="InterPro" id="IPR036291">
    <property type="entry name" value="NAD(P)-bd_dom_sf"/>
</dbReference>
<dbReference type="SUPFAM" id="SSF51735">
    <property type="entry name" value="NAD(P)-binding Rossmann-fold domains"/>
    <property type="match status" value="1"/>
</dbReference>
<evidence type="ECO:0000256" key="1">
    <source>
        <dbReference type="ARBA" id="ARBA00006484"/>
    </source>
</evidence>
<dbReference type="Gene3D" id="3.40.50.720">
    <property type="entry name" value="NAD(P)-binding Rossmann-like Domain"/>
    <property type="match status" value="1"/>
</dbReference>
<protein>
    <submittedName>
        <fullName evidence="3">NAD(P)-binding protein</fullName>
    </submittedName>
</protein>
<dbReference type="PANTHER" id="PTHR43976:SF16">
    <property type="entry name" value="SHORT-CHAIN DEHYDROGENASE_REDUCTASE FAMILY PROTEIN"/>
    <property type="match status" value="1"/>
</dbReference>